<gene>
    <name evidence="2" type="ORF">FRACYDRAFT_256137</name>
</gene>
<evidence type="ECO:0000313" key="2">
    <source>
        <dbReference type="EMBL" id="OEU06137.1"/>
    </source>
</evidence>
<name>A0A1E7EJU2_9STRA</name>
<accession>A0A1E7EJU2</accession>
<dbReference type="Proteomes" id="UP000095751">
    <property type="component" value="Unassembled WGS sequence"/>
</dbReference>
<evidence type="ECO:0000313" key="3">
    <source>
        <dbReference type="Proteomes" id="UP000095751"/>
    </source>
</evidence>
<sequence>MSTSTSATRNPIISSSEIEEGIETRAIKSVLRPSSISMIIQNKNPMITPQQCHRGVIRRTTTTTNRLRRNIGRQKIIETANNKPTSSSSSLQQQQQQQHRVKSSRLSHTYARTYWR</sequence>
<organism evidence="2 3">
    <name type="scientific">Fragilariopsis cylindrus CCMP1102</name>
    <dbReference type="NCBI Taxonomy" id="635003"/>
    <lineage>
        <taxon>Eukaryota</taxon>
        <taxon>Sar</taxon>
        <taxon>Stramenopiles</taxon>
        <taxon>Ochrophyta</taxon>
        <taxon>Bacillariophyta</taxon>
        <taxon>Bacillariophyceae</taxon>
        <taxon>Bacillariophycidae</taxon>
        <taxon>Bacillariales</taxon>
        <taxon>Bacillariaceae</taxon>
        <taxon>Fragilariopsis</taxon>
    </lineage>
</organism>
<dbReference type="KEGG" id="fcy:FRACYDRAFT_256137"/>
<dbReference type="InParanoid" id="A0A1E7EJU2"/>
<protein>
    <submittedName>
        <fullName evidence="2">Uncharacterized protein</fullName>
    </submittedName>
</protein>
<feature type="compositionally biased region" description="Low complexity" evidence="1">
    <location>
        <begin position="86"/>
        <end position="98"/>
    </location>
</feature>
<reference evidence="2 3" key="1">
    <citation type="submission" date="2016-09" db="EMBL/GenBank/DDBJ databases">
        <title>Extensive genetic diversity and differential bi-allelic expression allows diatom success in the polar Southern Ocean.</title>
        <authorList>
            <consortium name="DOE Joint Genome Institute"/>
            <person name="Mock T."/>
            <person name="Otillar R.P."/>
            <person name="Strauss J."/>
            <person name="Dupont C."/>
            <person name="Frickenhaus S."/>
            <person name="Maumus F."/>
            <person name="Mcmullan M."/>
            <person name="Sanges R."/>
            <person name="Schmutz J."/>
            <person name="Toseland A."/>
            <person name="Valas R."/>
            <person name="Veluchamy A."/>
            <person name="Ward B.J."/>
            <person name="Allen A."/>
            <person name="Barry K."/>
            <person name="Falciatore A."/>
            <person name="Ferrante M."/>
            <person name="Fortunato A.E."/>
            <person name="Gloeckner G."/>
            <person name="Gruber A."/>
            <person name="Hipkin R."/>
            <person name="Janech M."/>
            <person name="Kroth P."/>
            <person name="Leese F."/>
            <person name="Lindquist E."/>
            <person name="Lyon B.R."/>
            <person name="Martin J."/>
            <person name="Mayer C."/>
            <person name="Parker M."/>
            <person name="Quesneville H."/>
            <person name="Raymond J."/>
            <person name="Uhlig C."/>
            <person name="Valentin K.U."/>
            <person name="Worden A.Z."/>
            <person name="Armbrust E.V."/>
            <person name="Bowler C."/>
            <person name="Green B."/>
            <person name="Moulton V."/>
            <person name="Van Oosterhout C."/>
            <person name="Grigoriev I."/>
        </authorList>
    </citation>
    <scope>NUCLEOTIDE SEQUENCE [LARGE SCALE GENOMIC DNA]</scope>
    <source>
        <strain evidence="2 3">CCMP1102</strain>
    </source>
</reference>
<feature type="region of interest" description="Disordered" evidence="1">
    <location>
        <begin position="67"/>
        <end position="116"/>
    </location>
</feature>
<proteinExistence type="predicted"/>
<dbReference type="EMBL" id="KV784425">
    <property type="protein sequence ID" value="OEU06137.1"/>
    <property type="molecule type" value="Genomic_DNA"/>
</dbReference>
<dbReference type="AlphaFoldDB" id="A0A1E7EJU2"/>
<keyword evidence="3" id="KW-1185">Reference proteome</keyword>
<evidence type="ECO:0000256" key="1">
    <source>
        <dbReference type="SAM" id="MobiDB-lite"/>
    </source>
</evidence>